<dbReference type="InterPro" id="IPR000835">
    <property type="entry name" value="HTH_MarR-typ"/>
</dbReference>
<dbReference type="OrthoDB" id="195851at2"/>
<dbReference type="InterPro" id="IPR036388">
    <property type="entry name" value="WH-like_DNA-bd_sf"/>
</dbReference>
<sequence length="166" mass="18579">MSQDLVEKKVTDEVLINLRKIIQMIDIHSRFLVRQVGLTGPQLTILQEVSKCGEISTGELAKAISLSQATVTGIIERLDKKGLITRNRSDRDRRKVMIGVTDKCLQILEKAPPPLQQSFVNAFHELQEWEQSMILSSLQRLVVMMDAKQLDAAPLLATGPVNSCEE</sequence>
<dbReference type="SMART" id="SM00347">
    <property type="entry name" value="HTH_MARR"/>
    <property type="match status" value="1"/>
</dbReference>
<proteinExistence type="predicted"/>
<dbReference type="PANTHER" id="PTHR33164:SF89">
    <property type="entry name" value="MARR FAMILY REGULATORY PROTEIN"/>
    <property type="match status" value="1"/>
</dbReference>
<dbReference type="AlphaFoldDB" id="A0A1H0VH54"/>
<evidence type="ECO:0000259" key="1">
    <source>
        <dbReference type="PROSITE" id="PS50995"/>
    </source>
</evidence>
<gene>
    <name evidence="2" type="ORF">SAMN05660330_04064</name>
</gene>
<dbReference type="GO" id="GO:0006950">
    <property type="term" value="P:response to stress"/>
    <property type="evidence" value="ECO:0007669"/>
    <property type="project" value="TreeGrafter"/>
</dbReference>
<dbReference type="InterPro" id="IPR036390">
    <property type="entry name" value="WH_DNA-bd_sf"/>
</dbReference>
<dbReference type="EMBL" id="FNJI01000050">
    <property type="protein sequence ID" value="SDP77693.1"/>
    <property type="molecule type" value="Genomic_DNA"/>
</dbReference>
<dbReference type="STRING" id="91360.SAMN05660330_04064"/>
<feature type="domain" description="HTH marR-type" evidence="1">
    <location>
        <begin position="11"/>
        <end position="143"/>
    </location>
</feature>
<protein>
    <submittedName>
        <fullName evidence="2">Transcriptional regulator, MarR family</fullName>
    </submittedName>
</protein>
<reference evidence="2 3" key="1">
    <citation type="submission" date="2016-10" db="EMBL/GenBank/DDBJ databases">
        <authorList>
            <person name="de Groot N.N."/>
        </authorList>
    </citation>
    <scope>NUCLEOTIDE SEQUENCE [LARGE SCALE GENOMIC DNA]</scope>
    <source>
        <strain evidence="2 3">DSM 12130</strain>
    </source>
</reference>
<keyword evidence="3" id="KW-1185">Reference proteome</keyword>
<dbReference type="SUPFAM" id="SSF46785">
    <property type="entry name" value="Winged helix' DNA-binding domain"/>
    <property type="match status" value="1"/>
</dbReference>
<dbReference type="PRINTS" id="PR00598">
    <property type="entry name" value="HTHMARR"/>
</dbReference>
<dbReference type="PROSITE" id="PS50995">
    <property type="entry name" value="HTH_MARR_2"/>
    <property type="match status" value="1"/>
</dbReference>
<dbReference type="GO" id="GO:0003700">
    <property type="term" value="F:DNA-binding transcription factor activity"/>
    <property type="evidence" value="ECO:0007669"/>
    <property type="project" value="InterPro"/>
</dbReference>
<dbReference type="Gene3D" id="1.10.10.10">
    <property type="entry name" value="Winged helix-like DNA-binding domain superfamily/Winged helix DNA-binding domain"/>
    <property type="match status" value="1"/>
</dbReference>
<dbReference type="InterPro" id="IPR039422">
    <property type="entry name" value="MarR/SlyA-like"/>
</dbReference>
<evidence type="ECO:0000313" key="3">
    <source>
        <dbReference type="Proteomes" id="UP000199073"/>
    </source>
</evidence>
<accession>A0A1H0VH54</accession>
<dbReference type="RefSeq" id="WP_092225944.1">
    <property type="nucleotide sequence ID" value="NZ_FNJI01000050.1"/>
</dbReference>
<evidence type="ECO:0000313" key="2">
    <source>
        <dbReference type="EMBL" id="SDP77693.1"/>
    </source>
</evidence>
<organism evidence="2 3">
    <name type="scientific">Desulforhopalus singaporensis</name>
    <dbReference type="NCBI Taxonomy" id="91360"/>
    <lineage>
        <taxon>Bacteria</taxon>
        <taxon>Pseudomonadati</taxon>
        <taxon>Thermodesulfobacteriota</taxon>
        <taxon>Desulfobulbia</taxon>
        <taxon>Desulfobulbales</taxon>
        <taxon>Desulfocapsaceae</taxon>
        <taxon>Desulforhopalus</taxon>
    </lineage>
</organism>
<dbReference type="PANTHER" id="PTHR33164">
    <property type="entry name" value="TRANSCRIPTIONAL REGULATOR, MARR FAMILY"/>
    <property type="match status" value="1"/>
</dbReference>
<dbReference type="Pfam" id="PF01047">
    <property type="entry name" value="MarR"/>
    <property type="match status" value="1"/>
</dbReference>
<dbReference type="Proteomes" id="UP000199073">
    <property type="component" value="Unassembled WGS sequence"/>
</dbReference>
<name>A0A1H0VH54_9BACT</name>